<comment type="caution">
    <text evidence="2">The sequence shown here is derived from an EMBL/GenBank/DDBJ whole genome shotgun (WGS) entry which is preliminary data.</text>
</comment>
<dbReference type="EMBL" id="CABDUW010002258">
    <property type="protein sequence ID" value="VTJ86075.1"/>
    <property type="molecule type" value="Genomic_DNA"/>
</dbReference>
<feature type="region of interest" description="Disordered" evidence="1">
    <location>
        <begin position="1"/>
        <end position="149"/>
    </location>
</feature>
<organism evidence="2 3">
    <name type="scientific">Marmota monax</name>
    <name type="common">Woodchuck</name>
    <dbReference type="NCBI Taxonomy" id="9995"/>
    <lineage>
        <taxon>Eukaryota</taxon>
        <taxon>Metazoa</taxon>
        <taxon>Chordata</taxon>
        <taxon>Craniata</taxon>
        <taxon>Vertebrata</taxon>
        <taxon>Euteleostomi</taxon>
        <taxon>Mammalia</taxon>
        <taxon>Eutheria</taxon>
        <taxon>Euarchontoglires</taxon>
        <taxon>Glires</taxon>
        <taxon>Rodentia</taxon>
        <taxon>Sciuromorpha</taxon>
        <taxon>Sciuridae</taxon>
        <taxon>Xerinae</taxon>
        <taxon>Marmotini</taxon>
        <taxon>Marmota</taxon>
    </lineage>
</organism>
<dbReference type="Proteomes" id="UP000335636">
    <property type="component" value="Unassembled WGS sequence"/>
</dbReference>
<feature type="compositionally biased region" description="Polar residues" evidence="1">
    <location>
        <begin position="1"/>
        <end position="14"/>
    </location>
</feature>
<name>A0A5E4CWF3_MARMO</name>
<proteinExistence type="predicted"/>
<protein>
    <submittedName>
        <fullName evidence="2">Uncharacterized protein</fullName>
    </submittedName>
</protein>
<feature type="compositionally biased region" description="Basic and acidic residues" evidence="1">
    <location>
        <begin position="163"/>
        <end position="174"/>
    </location>
</feature>
<sequence length="197" mass="20657">MQPSSDLSHSIGQSSHHKVFLQARSQEPRRCSDHAGPAIPLVVAYPKRSQSSTADSDLQEDGIPSWKSGGSVVGGKGIAPVSPMHGNTSNPNKADIPEPKKSPAVPSSSTASGGMTPRSTTADRHSAIQNGKENSTIPDQTTPVAQPTGLAVVATLGRIHLLRDTFHRPAERRTATSNGPPASRSLSHEATPLSQKQ</sequence>
<evidence type="ECO:0000313" key="3">
    <source>
        <dbReference type="Proteomes" id="UP000335636"/>
    </source>
</evidence>
<accession>A0A5E4CWF3</accession>
<feature type="region of interest" description="Disordered" evidence="1">
    <location>
        <begin position="163"/>
        <end position="197"/>
    </location>
</feature>
<feature type="compositionally biased region" description="Polar residues" evidence="1">
    <location>
        <begin position="127"/>
        <end position="145"/>
    </location>
</feature>
<reference evidence="2" key="1">
    <citation type="submission" date="2019-04" db="EMBL/GenBank/DDBJ databases">
        <authorList>
            <person name="Alioto T."/>
            <person name="Alioto T."/>
        </authorList>
    </citation>
    <scope>NUCLEOTIDE SEQUENCE [LARGE SCALE GENOMIC DNA]</scope>
</reference>
<evidence type="ECO:0000313" key="2">
    <source>
        <dbReference type="EMBL" id="VTJ86075.1"/>
    </source>
</evidence>
<keyword evidence="3" id="KW-1185">Reference proteome</keyword>
<feature type="non-terminal residue" evidence="2">
    <location>
        <position position="197"/>
    </location>
</feature>
<evidence type="ECO:0000256" key="1">
    <source>
        <dbReference type="SAM" id="MobiDB-lite"/>
    </source>
</evidence>
<gene>
    <name evidence="2" type="ORF">MONAX_5E003230</name>
</gene>
<feature type="compositionally biased region" description="Polar residues" evidence="1">
    <location>
        <begin position="105"/>
        <end position="120"/>
    </location>
</feature>
<dbReference type="AlphaFoldDB" id="A0A5E4CWF3"/>